<comment type="caution">
    <text evidence="4">The sequence shown here is derived from an EMBL/GenBank/DDBJ whole genome shotgun (WGS) entry which is preliminary data.</text>
</comment>
<keyword evidence="2" id="KW-0732">Signal</keyword>
<evidence type="ECO:0000313" key="5">
    <source>
        <dbReference type="Proteomes" id="UP001303647"/>
    </source>
</evidence>
<dbReference type="Gene3D" id="3.40.50.1110">
    <property type="entry name" value="SGNH hydrolase"/>
    <property type="match status" value="2"/>
</dbReference>
<accession>A0AAN7CSY6</accession>
<dbReference type="GO" id="GO:0004622">
    <property type="term" value="F:phosphatidylcholine lysophospholipase activity"/>
    <property type="evidence" value="ECO:0007669"/>
    <property type="project" value="TreeGrafter"/>
</dbReference>
<proteinExistence type="predicted"/>
<evidence type="ECO:0000259" key="3">
    <source>
        <dbReference type="Pfam" id="PF13472"/>
    </source>
</evidence>
<dbReference type="PANTHER" id="PTHR30383">
    <property type="entry name" value="THIOESTERASE 1/PROTEASE 1/LYSOPHOSPHOLIPASE L1"/>
    <property type="match status" value="1"/>
</dbReference>
<feature type="domain" description="SGNH hydrolase-type esterase" evidence="3">
    <location>
        <begin position="136"/>
        <end position="301"/>
    </location>
</feature>
<feature type="region of interest" description="Disordered" evidence="1">
    <location>
        <begin position="76"/>
        <end position="112"/>
    </location>
</feature>
<dbReference type="AlphaFoldDB" id="A0AAN7CSY6"/>
<feature type="chain" id="PRO_5042880068" evidence="2">
    <location>
        <begin position="22"/>
        <end position="335"/>
    </location>
</feature>
<reference evidence="4" key="1">
    <citation type="journal article" date="2023" name="Mol. Phylogenet. Evol.">
        <title>Genome-scale phylogeny and comparative genomics of the fungal order Sordariales.</title>
        <authorList>
            <person name="Hensen N."/>
            <person name="Bonometti L."/>
            <person name="Westerberg I."/>
            <person name="Brannstrom I.O."/>
            <person name="Guillou S."/>
            <person name="Cros-Aarteil S."/>
            <person name="Calhoun S."/>
            <person name="Haridas S."/>
            <person name="Kuo A."/>
            <person name="Mondo S."/>
            <person name="Pangilinan J."/>
            <person name="Riley R."/>
            <person name="LaButti K."/>
            <person name="Andreopoulos B."/>
            <person name="Lipzen A."/>
            <person name="Chen C."/>
            <person name="Yan M."/>
            <person name="Daum C."/>
            <person name="Ng V."/>
            <person name="Clum A."/>
            <person name="Steindorff A."/>
            <person name="Ohm R.A."/>
            <person name="Martin F."/>
            <person name="Silar P."/>
            <person name="Natvig D.O."/>
            <person name="Lalanne C."/>
            <person name="Gautier V."/>
            <person name="Ament-Velasquez S.L."/>
            <person name="Kruys A."/>
            <person name="Hutchinson M.I."/>
            <person name="Powell A.J."/>
            <person name="Barry K."/>
            <person name="Miller A.N."/>
            <person name="Grigoriev I.V."/>
            <person name="Debuchy R."/>
            <person name="Gladieux P."/>
            <person name="Hiltunen Thoren M."/>
            <person name="Johannesson H."/>
        </authorList>
    </citation>
    <scope>NUCLEOTIDE SEQUENCE</scope>
    <source>
        <strain evidence="4">CBS 359.72</strain>
    </source>
</reference>
<dbReference type="PANTHER" id="PTHR30383:SF31">
    <property type="entry name" value="SGNH HYDROLASE-TYPE ESTERASE DOMAIN-CONTAINING PROTEIN-RELATED"/>
    <property type="match status" value="1"/>
</dbReference>
<name>A0AAN7CSY6_9PEZI</name>
<dbReference type="EMBL" id="MU857669">
    <property type="protein sequence ID" value="KAK4246697.1"/>
    <property type="molecule type" value="Genomic_DNA"/>
</dbReference>
<dbReference type="Proteomes" id="UP001303647">
    <property type="component" value="Unassembled WGS sequence"/>
</dbReference>
<sequence length="335" mass="36098">MILLTLNTLVMAFASPLSVLGVAPDTAGIEARAPAPLGNGVPLRIMPLGASITFGLQSSDGNGYREVLRDLIVNGGEISDGEDDDEEEEGDDDDSITISDGDGSDNDGKNDKQGLYIKSIRIDLGIGGGGGGNVVNMVGSRQSGTMRDNDVEGWSGYRVEQVHAKAMAAASAPHYKPNVVLINAGTNDATQDFNVSTTGERMEALIRDLWRVSPRAVVVLSTLLVNGDPESELNVININAQYRALVERLQLEGEVKGEGTEGNRSRRPRHRIVLAEMHDDDDAPRLDDIPDGTHPNDEGYRKMAKIWYAALRTASEKGWLRAPERVRGVPDDGNE</sequence>
<gene>
    <name evidence="4" type="ORF">C7999DRAFT_32940</name>
</gene>
<dbReference type="SUPFAM" id="SSF52266">
    <property type="entry name" value="SGNH hydrolase"/>
    <property type="match status" value="1"/>
</dbReference>
<dbReference type="Pfam" id="PF13472">
    <property type="entry name" value="Lipase_GDSL_2"/>
    <property type="match status" value="1"/>
</dbReference>
<protein>
    <submittedName>
        <fullName evidence="4">Carbohydrate esterase</fullName>
    </submittedName>
</protein>
<organism evidence="4 5">
    <name type="scientific">Corynascus novoguineensis</name>
    <dbReference type="NCBI Taxonomy" id="1126955"/>
    <lineage>
        <taxon>Eukaryota</taxon>
        <taxon>Fungi</taxon>
        <taxon>Dikarya</taxon>
        <taxon>Ascomycota</taxon>
        <taxon>Pezizomycotina</taxon>
        <taxon>Sordariomycetes</taxon>
        <taxon>Sordariomycetidae</taxon>
        <taxon>Sordariales</taxon>
        <taxon>Chaetomiaceae</taxon>
        <taxon>Corynascus</taxon>
    </lineage>
</organism>
<evidence type="ECO:0000256" key="2">
    <source>
        <dbReference type="SAM" id="SignalP"/>
    </source>
</evidence>
<feature type="signal peptide" evidence="2">
    <location>
        <begin position="1"/>
        <end position="21"/>
    </location>
</feature>
<dbReference type="InterPro" id="IPR036514">
    <property type="entry name" value="SGNH_hydro_sf"/>
</dbReference>
<evidence type="ECO:0000256" key="1">
    <source>
        <dbReference type="SAM" id="MobiDB-lite"/>
    </source>
</evidence>
<feature type="compositionally biased region" description="Acidic residues" evidence="1">
    <location>
        <begin position="79"/>
        <end position="95"/>
    </location>
</feature>
<keyword evidence="5" id="KW-1185">Reference proteome</keyword>
<dbReference type="InterPro" id="IPR051532">
    <property type="entry name" value="Ester_Hydrolysis_Enzymes"/>
</dbReference>
<evidence type="ECO:0000313" key="4">
    <source>
        <dbReference type="EMBL" id="KAK4246697.1"/>
    </source>
</evidence>
<dbReference type="InterPro" id="IPR013830">
    <property type="entry name" value="SGNH_hydro"/>
</dbReference>
<reference evidence="4" key="2">
    <citation type="submission" date="2023-05" db="EMBL/GenBank/DDBJ databases">
        <authorList>
            <consortium name="Lawrence Berkeley National Laboratory"/>
            <person name="Steindorff A."/>
            <person name="Hensen N."/>
            <person name="Bonometti L."/>
            <person name="Westerberg I."/>
            <person name="Brannstrom I.O."/>
            <person name="Guillou S."/>
            <person name="Cros-Aarteil S."/>
            <person name="Calhoun S."/>
            <person name="Haridas S."/>
            <person name="Kuo A."/>
            <person name="Mondo S."/>
            <person name="Pangilinan J."/>
            <person name="Riley R."/>
            <person name="Labutti K."/>
            <person name="Andreopoulos B."/>
            <person name="Lipzen A."/>
            <person name="Chen C."/>
            <person name="Yanf M."/>
            <person name="Daum C."/>
            <person name="Ng V."/>
            <person name="Clum A."/>
            <person name="Ohm R."/>
            <person name="Martin F."/>
            <person name="Silar P."/>
            <person name="Natvig D."/>
            <person name="Lalanne C."/>
            <person name="Gautier V."/>
            <person name="Ament-Velasquez S.L."/>
            <person name="Kruys A."/>
            <person name="Hutchinson M.I."/>
            <person name="Powell A.J."/>
            <person name="Barry K."/>
            <person name="Miller A.N."/>
            <person name="Grigoriev I.V."/>
            <person name="Debuchy R."/>
            <person name="Gladieux P."/>
            <person name="Thoren M.H."/>
            <person name="Johannesson H."/>
        </authorList>
    </citation>
    <scope>NUCLEOTIDE SEQUENCE</scope>
    <source>
        <strain evidence="4">CBS 359.72</strain>
    </source>
</reference>